<gene>
    <name evidence="1" type="primary">TGM5_2</name>
    <name evidence="1" type="ORF">P7K49_017474</name>
</gene>
<reference evidence="1 2" key="1">
    <citation type="submission" date="2023-05" db="EMBL/GenBank/DDBJ databases">
        <title>B98-5 Cell Line De Novo Hybrid Assembly: An Optical Mapping Approach.</title>
        <authorList>
            <person name="Kananen K."/>
            <person name="Auerbach J.A."/>
            <person name="Kautto E."/>
            <person name="Blachly J.S."/>
        </authorList>
    </citation>
    <scope>NUCLEOTIDE SEQUENCE [LARGE SCALE GENOMIC DNA]</scope>
    <source>
        <strain evidence="1">B95-8</strain>
        <tissue evidence="1">Cell line</tissue>
    </source>
</reference>
<dbReference type="InterPro" id="IPR038765">
    <property type="entry name" value="Papain-like_cys_pep_sf"/>
</dbReference>
<dbReference type="SUPFAM" id="SSF54001">
    <property type="entry name" value="Cysteine proteinases"/>
    <property type="match status" value="1"/>
</dbReference>
<organism evidence="1 2">
    <name type="scientific">Saguinus oedipus</name>
    <name type="common">Cotton-top tamarin</name>
    <name type="synonym">Oedipomidas oedipus</name>
    <dbReference type="NCBI Taxonomy" id="9490"/>
    <lineage>
        <taxon>Eukaryota</taxon>
        <taxon>Metazoa</taxon>
        <taxon>Chordata</taxon>
        <taxon>Craniata</taxon>
        <taxon>Vertebrata</taxon>
        <taxon>Euteleostomi</taxon>
        <taxon>Mammalia</taxon>
        <taxon>Eutheria</taxon>
        <taxon>Euarchontoglires</taxon>
        <taxon>Primates</taxon>
        <taxon>Haplorrhini</taxon>
        <taxon>Platyrrhini</taxon>
        <taxon>Cebidae</taxon>
        <taxon>Callitrichinae</taxon>
        <taxon>Saguinus</taxon>
    </lineage>
</organism>
<dbReference type="InterPro" id="IPR050779">
    <property type="entry name" value="Transglutaminase"/>
</dbReference>
<keyword evidence="2" id="KW-1185">Reference proteome</keyword>
<evidence type="ECO:0000313" key="1">
    <source>
        <dbReference type="EMBL" id="KAK2103618.1"/>
    </source>
</evidence>
<dbReference type="EMBL" id="JASSZA010000008">
    <property type="protein sequence ID" value="KAK2103618.1"/>
    <property type="molecule type" value="Genomic_DNA"/>
</dbReference>
<dbReference type="InterPro" id="IPR036985">
    <property type="entry name" value="Transglutaminase-like_sf"/>
</dbReference>
<accession>A0ABQ9V2L6</accession>
<proteinExistence type="predicted"/>
<sequence length="77" mass="8696">MAWSPVVQSAPTFPKRATISLRTDSLQKQVKVMRCLGIPTRVITNFDSGHDTDGNLIIDEYYDNTGRILGNKKDTIW</sequence>
<evidence type="ECO:0000313" key="2">
    <source>
        <dbReference type="Proteomes" id="UP001266305"/>
    </source>
</evidence>
<dbReference type="Gene3D" id="3.90.260.10">
    <property type="entry name" value="Transglutaminase-like"/>
    <property type="match status" value="1"/>
</dbReference>
<name>A0ABQ9V2L6_SAGOE</name>
<dbReference type="Proteomes" id="UP001266305">
    <property type="component" value="Unassembled WGS sequence"/>
</dbReference>
<protein>
    <submittedName>
        <fullName evidence="1">Protein-glutamine gamma-glutamyltransferase 5</fullName>
    </submittedName>
</protein>
<dbReference type="PANTHER" id="PTHR11590:SF38">
    <property type="entry name" value="PROTEIN-GLUTAMINE GAMMA-GLUTAMYLTRANSFERASE 5"/>
    <property type="match status" value="1"/>
</dbReference>
<dbReference type="PANTHER" id="PTHR11590">
    <property type="entry name" value="PROTEIN-GLUTAMINE GAMMA-GLUTAMYLTRANSFERASE"/>
    <property type="match status" value="1"/>
</dbReference>
<comment type="caution">
    <text evidence="1">The sequence shown here is derived from an EMBL/GenBank/DDBJ whole genome shotgun (WGS) entry which is preliminary data.</text>
</comment>